<dbReference type="PRINTS" id="PR00253">
    <property type="entry name" value="GABAARECEPTR"/>
</dbReference>
<feature type="domain" description="Neurotransmitter-gated ion-channel transmembrane" evidence="12">
    <location>
        <begin position="70"/>
        <end position="148"/>
    </location>
</feature>
<organism evidence="13 14">
    <name type="scientific">Panagrolaimus superbus</name>
    <dbReference type="NCBI Taxonomy" id="310955"/>
    <lineage>
        <taxon>Eukaryota</taxon>
        <taxon>Metazoa</taxon>
        <taxon>Ecdysozoa</taxon>
        <taxon>Nematoda</taxon>
        <taxon>Chromadorea</taxon>
        <taxon>Rhabditida</taxon>
        <taxon>Tylenchina</taxon>
        <taxon>Panagrolaimomorpha</taxon>
        <taxon>Panagrolaimoidea</taxon>
        <taxon>Panagrolaimidae</taxon>
        <taxon>Panagrolaimus</taxon>
    </lineage>
</organism>
<feature type="domain" description="Neurotransmitter-gated ion-channel ligand-binding" evidence="11">
    <location>
        <begin position="4"/>
        <end position="61"/>
    </location>
</feature>
<evidence type="ECO:0000259" key="11">
    <source>
        <dbReference type="Pfam" id="PF02931"/>
    </source>
</evidence>
<dbReference type="Gene3D" id="2.70.170.10">
    <property type="entry name" value="Neurotransmitter-gated ion-channel ligand-binding domain"/>
    <property type="match status" value="1"/>
</dbReference>
<keyword evidence="7" id="KW-0406">Ion transport</keyword>
<evidence type="ECO:0000313" key="13">
    <source>
        <dbReference type="Proteomes" id="UP000887577"/>
    </source>
</evidence>
<proteinExistence type="predicted"/>
<evidence type="ECO:0000256" key="9">
    <source>
        <dbReference type="ARBA" id="ARBA00023303"/>
    </source>
</evidence>
<keyword evidence="4 10" id="KW-0812">Transmembrane</keyword>
<sequence length="227" mass="26193">MDRSFENFPMDEHVCGLVLESYAYNTAQVRLKWRDWDPVFSYSSKTVLPDYILSEIRWDKNTFIYAADTRALPARMTLGVSAMMALTFQYGAILRTLPRVSYVKAVDVWVFASVSYVFLSLIESAIVGYLERLRHNKRRQLRKKLLNESRDSFSSLGNYGTFFSNGCFSPCPHQTIFEEPNKENVEGLKLIAEMEKLPSVIPAPAKKGINFIISILEAKLFIHRWKE</sequence>
<dbReference type="SUPFAM" id="SSF90112">
    <property type="entry name" value="Neurotransmitter-gated ion-channel transmembrane pore"/>
    <property type="match status" value="1"/>
</dbReference>
<dbReference type="GO" id="GO:0005230">
    <property type="term" value="F:extracellular ligand-gated monoatomic ion channel activity"/>
    <property type="evidence" value="ECO:0007669"/>
    <property type="project" value="InterPro"/>
</dbReference>
<keyword evidence="3" id="KW-1003">Cell membrane</keyword>
<evidence type="ECO:0000256" key="1">
    <source>
        <dbReference type="ARBA" id="ARBA00004236"/>
    </source>
</evidence>
<dbReference type="InterPro" id="IPR006202">
    <property type="entry name" value="Neur_chan_lig-bd"/>
</dbReference>
<evidence type="ECO:0000256" key="8">
    <source>
        <dbReference type="ARBA" id="ARBA00023136"/>
    </source>
</evidence>
<keyword evidence="8 10" id="KW-0472">Membrane</keyword>
<reference evidence="14" key="1">
    <citation type="submission" date="2022-11" db="UniProtKB">
        <authorList>
            <consortium name="WormBaseParasite"/>
        </authorList>
    </citation>
    <scope>IDENTIFICATION</scope>
</reference>
<dbReference type="InterPro" id="IPR006201">
    <property type="entry name" value="Neur_channel"/>
</dbReference>
<dbReference type="InterPro" id="IPR036734">
    <property type="entry name" value="Neur_chan_lig-bd_sf"/>
</dbReference>
<dbReference type="Pfam" id="PF02931">
    <property type="entry name" value="Neur_chan_LBD"/>
    <property type="match status" value="1"/>
</dbReference>
<evidence type="ECO:0000256" key="2">
    <source>
        <dbReference type="ARBA" id="ARBA00022448"/>
    </source>
</evidence>
<keyword evidence="2" id="KW-0813">Transport</keyword>
<dbReference type="Proteomes" id="UP000887577">
    <property type="component" value="Unplaced"/>
</dbReference>
<dbReference type="InterPro" id="IPR006029">
    <property type="entry name" value="Neurotrans-gated_channel_TM"/>
</dbReference>
<dbReference type="WBParaSite" id="PSU_v2.g1129.t1">
    <property type="protein sequence ID" value="PSU_v2.g1129.t1"/>
    <property type="gene ID" value="PSU_v2.g1129"/>
</dbReference>
<evidence type="ECO:0000256" key="6">
    <source>
        <dbReference type="ARBA" id="ARBA00022989"/>
    </source>
</evidence>
<evidence type="ECO:0000256" key="10">
    <source>
        <dbReference type="SAM" id="Phobius"/>
    </source>
</evidence>
<dbReference type="InterPro" id="IPR036719">
    <property type="entry name" value="Neuro-gated_channel_TM_sf"/>
</dbReference>
<comment type="subcellular location">
    <subcellularLocation>
        <location evidence="1">Cell membrane</location>
    </subcellularLocation>
</comment>
<evidence type="ECO:0000313" key="14">
    <source>
        <dbReference type="WBParaSite" id="PSU_v2.g1129.t1"/>
    </source>
</evidence>
<keyword evidence="5" id="KW-0732">Signal</keyword>
<dbReference type="SUPFAM" id="SSF63712">
    <property type="entry name" value="Nicotinic receptor ligand binding domain-like"/>
    <property type="match status" value="1"/>
</dbReference>
<dbReference type="GO" id="GO:0005886">
    <property type="term" value="C:plasma membrane"/>
    <property type="evidence" value="ECO:0007669"/>
    <property type="project" value="UniProtKB-SubCell"/>
</dbReference>
<dbReference type="GO" id="GO:0004888">
    <property type="term" value="F:transmembrane signaling receptor activity"/>
    <property type="evidence" value="ECO:0007669"/>
    <property type="project" value="InterPro"/>
</dbReference>
<evidence type="ECO:0000256" key="5">
    <source>
        <dbReference type="ARBA" id="ARBA00022729"/>
    </source>
</evidence>
<keyword evidence="9" id="KW-0407">Ion channel</keyword>
<accession>A0A914XXN5</accession>
<feature type="transmembrane region" description="Helical" evidence="10">
    <location>
        <begin position="78"/>
        <end position="97"/>
    </location>
</feature>
<dbReference type="AlphaFoldDB" id="A0A914XXN5"/>
<keyword evidence="6 10" id="KW-1133">Transmembrane helix</keyword>
<evidence type="ECO:0000256" key="3">
    <source>
        <dbReference type="ARBA" id="ARBA00022475"/>
    </source>
</evidence>
<dbReference type="InterPro" id="IPR006028">
    <property type="entry name" value="GABAA/Glycine_rcpt"/>
</dbReference>
<dbReference type="Pfam" id="PF02932">
    <property type="entry name" value="Neur_chan_memb"/>
    <property type="match status" value="1"/>
</dbReference>
<keyword evidence="13" id="KW-1185">Reference proteome</keyword>
<dbReference type="Gene3D" id="6.10.250.2810">
    <property type="match status" value="1"/>
</dbReference>
<evidence type="ECO:0000259" key="12">
    <source>
        <dbReference type="Pfam" id="PF02932"/>
    </source>
</evidence>
<protein>
    <submittedName>
        <fullName evidence="14">Uncharacterized protein</fullName>
    </submittedName>
</protein>
<feature type="transmembrane region" description="Helical" evidence="10">
    <location>
        <begin position="109"/>
        <end position="130"/>
    </location>
</feature>
<name>A0A914XXN5_9BILA</name>
<evidence type="ECO:0000256" key="7">
    <source>
        <dbReference type="ARBA" id="ARBA00023065"/>
    </source>
</evidence>
<dbReference type="PANTHER" id="PTHR18945">
    <property type="entry name" value="NEUROTRANSMITTER GATED ION CHANNEL"/>
    <property type="match status" value="1"/>
</dbReference>
<evidence type="ECO:0000256" key="4">
    <source>
        <dbReference type="ARBA" id="ARBA00022692"/>
    </source>
</evidence>